<proteinExistence type="predicted"/>
<evidence type="ECO:0000313" key="3">
    <source>
        <dbReference type="Proteomes" id="UP000652761"/>
    </source>
</evidence>
<reference evidence="2" key="1">
    <citation type="submission" date="2017-07" db="EMBL/GenBank/DDBJ databases">
        <title>Taro Niue Genome Assembly and Annotation.</title>
        <authorList>
            <person name="Atibalentja N."/>
            <person name="Keating K."/>
            <person name="Fields C.J."/>
        </authorList>
    </citation>
    <scope>NUCLEOTIDE SEQUENCE</scope>
    <source>
        <strain evidence="2">Niue_2</strain>
        <tissue evidence="2">Leaf</tissue>
    </source>
</reference>
<feature type="non-terminal residue" evidence="2">
    <location>
        <position position="195"/>
    </location>
</feature>
<name>A0A843X323_COLES</name>
<organism evidence="2 3">
    <name type="scientific">Colocasia esculenta</name>
    <name type="common">Wild taro</name>
    <name type="synonym">Arum esculentum</name>
    <dbReference type="NCBI Taxonomy" id="4460"/>
    <lineage>
        <taxon>Eukaryota</taxon>
        <taxon>Viridiplantae</taxon>
        <taxon>Streptophyta</taxon>
        <taxon>Embryophyta</taxon>
        <taxon>Tracheophyta</taxon>
        <taxon>Spermatophyta</taxon>
        <taxon>Magnoliopsida</taxon>
        <taxon>Liliopsida</taxon>
        <taxon>Araceae</taxon>
        <taxon>Aroideae</taxon>
        <taxon>Colocasieae</taxon>
        <taxon>Colocasia</taxon>
    </lineage>
</organism>
<keyword evidence="3" id="KW-1185">Reference proteome</keyword>
<dbReference type="EMBL" id="NMUH01005075">
    <property type="protein sequence ID" value="MQM11725.1"/>
    <property type="molecule type" value="Genomic_DNA"/>
</dbReference>
<sequence length="195" mass="21370">MEHGSSSQAGGGLTSEVGFIEPSSRCPFPEEVVAGYDDSTSAYAEYKAFAEQYPFTPVDAYIPRPAEEYVVVEPASSGGQPFCDQLLSWGVMDSYSFPATSSPFLPWDELGSPFFTSQAYSAFQVGDTADDDRFFGQKNYNLEPSIPPIDGEGPGLAAFDYSSAFKEFYTEESNYIRPSVPEVEAEERHFSPSES</sequence>
<gene>
    <name evidence="2" type="ORF">Taro_044635</name>
</gene>
<feature type="region of interest" description="Disordered" evidence="1">
    <location>
        <begin position="1"/>
        <end position="22"/>
    </location>
</feature>
<evidence type="ECO:0000256" key="1">
    <source>
        <dbReference type="SAM" id="MobiDB-lite"/>
    </source>
</evidence>
<dbReference type="AlphaFoldDB" id="A0A843X323"/>
<comment type="caution">
    <text evidence="2">The sequence shown here is derived from an EMBL/GenBank/DDBJ whole genome shotgun (WGS) entry which is preliminary data.</text>
</comment>
<dbReference type="Proteomes" id="UP000652761">
    <property type="component" value="Unassembled WGS sequence"/>
</dbReference>
<evidence type="ECO:0000313" key="2">
    <source>
        <dbReference type="EMBL" id="MQM11725.1"/>
    </source>
</evidence>
<protein>
    <submittedName>
        <fullName evidence="2">Uncharacterized protein</fullName>
    </submittedName>
</protein>
<accession>A0A843X323</accession>